<evidence type="ECO:0000313" key="3">
    <source>
        <dbReference type="Proteomes" id="UP000326396"/>
    </source>
</evidence>
<sequence>MSDTSYEAPLAKGCLNWQLVQTDGALAHQPPIPEKNQTSSGKDPAFQMEGQGFDHVWAHLMDIQVMERIWALSRVLT</sequence>
<reference evidence="2 3" key="1">
    <citation type="submission" date="2019-05" db="EMBL/GenBank/DDBJ databases">
        <title>Mikania micrantha, genome provides insights into the molecular mechanism of rapid growth.</title>
        <authorList>
            <person name="Liu B."/>
        </authorList>
    </citation>
    <scope>NUCLEOTIDE SEQUENCE [LARGE SCALE GENOMIC DNA]</scope>
    <source>
        <strain evidence="2">NLD-2019</strain>
        <tissue evidence="2">Leaf</tissue>
    </source>
</reference>
<protein>
    <submittedName>
        <fullName evidence="2">Uncharacterized protein</fullName>
    </submittedName>
</protein>
<evidence type="ECO:0000256" key="1">
    <source>
        <dbReference type="SAM" id="MobiDB-lite"/>
    </source>
</evidence>
<accession>A0A5N6PCE6</accession>
<organism evidence="2 3">
    <name type="scientific">Mikania micrantha</name>
    <name type="common">bitter vine</name>
    <dbReference type="NCBI Taxonomy" id="192012"/>
    <lineage>
        <taxon>Eukaryota</taxon>
        <taxon>Viridiplantae</taxon>
        <taxon>Streptophyta</taxon>
        <taxon>Embryophyta</taxon>
        <taxon>Tracheophyta</taxon>
        <taxon>Spermatophyta</taxon>
        <taxon>Magnoliopsida</taxon>
        <taxon>eudicotyledons</taxon>
        <taxon>Gunneridae</taxon>
        <taxon>Pentapetalae</taxon>
        <taxon>asterids</taxon>
        <taxon>campanulids</taxon>
        <taxon>Asterales</taxon>
        <taxon>Asteraceae</taxon>
        <taxon>Asteroideae</taxon>
        <taxon>Heliantheae alliance</taxon>
        <taxon>Eupatorieae</taxon>
        <taxon>Mikania</taxon>
    </lineage>
</organism>
<dbReference type="Proteomes" id="UP000326396">
    <property type="component" value="Linkage Group LG13"/>
</dbReference>
<proteinExistence type="predicted"/>
<evidence type="ECO:0000313" key="2">
    <source>
        <dbReference type="EMBL" id="KAD6119448.1"/>
    </source>
</evidence>
<feature type="region of interest" description="Disordered" evidence="1">
    <location>
        <begin position="26"/>
        <end position="46"/>
    </location>
</feature>
<gene>
    <name evidence="2" type="ORF">E3N88_10719</name>
</gene>
<keyword evidence="3" id="KW-1185">Reference proteome</keyword>
<dbReference type="AlphaFoldDB" id="A0A5N6PCE6"/>
<name>A0A5N6PCE6_9ASTR</name>
<comment type="caution">
    <text evidence="2">The sequence shown here is derived from an EMBL/GenBank/DDBJ whole genome shotgun (WGS) entry which is preliminary data.</text>
</comment>
<dbReference type="EMBL" id="SZYD01000005">
    <property type="protein sequence ID" value="KAD6119448.1"/>
    <property type="molecule type" value="Genomic_DNA"/>
</dbReference>